<protein>
    <submittedName>
        <fullName evidence="7">Uncharacterized protein putative amidase</fullName>
    </submittedName>
</protein>
<keyword evidence="3" id="KW-0378">Hydrolase</keyword>
<feature type="signal peptide" evidence="6">
    <location>
        <begin position="1"/>
        <end position="25"/>
    </location>
</feature>
<dbReference type="InterPro" id="IPR024087">
    <property type="entry name" value="Creatininase-like_sf"/>
</dbReference>
<dbReference type="InterPro" id="IPR003785">
    <property type="entry name" value="Creatininase/forma_Hydrolase"/>
</dbReference>
<evidence type="ECO:0000256" key="6">
    <source>
        <dbReference type="SAM" id="SignalP"/>
    </source>
</evidence>
<dbReference type="Pfam" id="PF02633">
    <property type="entry name" value="Creatininase"/>
    <property type="match status" value="1"/>
</dbReference>
<evidence type="ECO:0000313" key="8">
    <source>
        <dbReference type="Proteomes" id="UP000237839"/>
    </source>
</evidence>
<organism evidence="7 8">
    <name type="scientific">Solimicrobium silvestre</name>
    <dbReference type="NCBI Taxonomy" id="2099400"/>
    <lineage>
        <taxon>Bacteria</taxon>
        <taxon>Pseudomonadati</taxon>
        <taxon>Pseudomonadota</taxon>
        <taxon>Betaproteobacteria</taxon>
        <taxon>Burkholderiales</taxon>
        <taxon>Oxalobacteraceae</taxon>
        <taxon>Solimicrobium</taxon>
    </lineage>
</organism>
<evidence type="ECO:0000313" key="7">
    <source>
        <dbReference type="EMBL" id="PRC92345.1"/>
    </source>
</evidence>
<evidence type="ECO:0000256" key="5">
    <source>
        <dbReference type="ARBA" id="ARBA00024029"/>
    </source>
</evidence>
<evidence type="ECO:0000256" key="3">
    <source>
        <dbReference type="ARBA" id="ARBA00022801"/>
    </source>
</evidence>
<proteinExistence type="inferred from homology"/>
<keyword evidence="8" id="KW-1185">Reference proteome</keyword>
<keyword evidence="4" id="KW-0862">Zinc</keyword>
<dbReference type="PANTHER" id="PTHR35005:SF1">
    <property type="entry name" value="2-AMINO-5-FORMYLAMINO-6-RIBOSYLAMINOPYRIMIDIN-4(3H)-ONE 5'-MONOPHOSPHATE DEFORMYLASE"/>
    <property type="match status" value="1"/>
</dbReference>
<comment type="caution">
    <text evidence="7">The sequence shown here is derived from an EMBL/GenBank/DDBJ whole genome shotgun (WGS) entry which is preliminary data.</text>
</comment>
<dbReference type="EMBL" id="PUGF01000014">
    <property type="protein sequence ID" value="PRC92345.1"/>
    <property type="molecule type" value="Genomic_DNA"/>
</dbReference>
<comment type="similarity">
    <text evidence="5">Belongs to the creatininase superfamily.</text>
</comment>
<evidence type="ECO:0000256" key="4">
    <source>
        <dbReference type="ARBA" id="ARBA00022833"/>
    </source>
</evidence>
<dbReference type="Gene3D" id="3.40.50.10310">
    <property type="entry name" value="Creatininase"/>
    <property type="match status" value="1"/>
</dbReference>
<keyword evidence="2" id="KW-0479">Metal-binding</keyword>
<sequence length="281" mass="30212">MRILLKHHLSSVLICWFALALPAAAEPKIASSAVQLEELTSSEVRDRLAAGSVNNPINTILIPIGATEQTGPYVALGKHNFRAKSLADQIAQKLGNALVAPVIAYVPEGSINPPVAHMRFAGTISIPDAAFDAVLEGTARSFKQHGFRYIVFLGDHGGYKKNLERVAQKLNQEWAKDPSSRVIFLSEYYRLSSAGFDAILKKRGFTDVEIGTHAGLADTALTMAIDKNLVRSDAMIHNPKPTEHDGVYGDPRRATAELGQLGVQLIVDGSVAAIRAATSGH</sequence>
<dbReference type="RefSeq" id="WP_243405438.1">
    <property type="nucleotide sequence ID" value="NZ_PUGF01000014.1"/>
</dbReference>
<evidence type="ECO:0000256" key="1">
    <source>
        <dbReference type="ARBA" id="ARBA00001947"/>
    </source>
</evidence>
<dbReference type="SUPFAM" id="SSF102215">
    <property type="entry name" value="Creatininase"/>
    <property type="match status" value="1"/>
</dbReference>
<accession>A0A2S9GX97</accession>
<comment type="cofactor">
    <cofactor evidence="1">
        <name>Zn(2+)</name>
        <dbReference type="ChEBI" id="CHEBI:29105"/>
    </cofactor>
</comment>
<dbReference type="Proteomes" id="UP000237839">
    <property type="component" value="Unassembled WGS sequence"/>
</dbReference>
<dbReference type="GO" id="GO:0016811">
    <property type="term" value="F:hydrolase activity, acting on carbon-nitrogen (but not peptide) bonds, in linear amides"/>
    <property type="evidence" value="ECO:0007669"/>
    <property type="project" value="TreeGrafter"/>
</dbReference>
<evidence type="ECO:0000256" key="2">
    <source>
        <dbReference type="ARBA" id="ARBA00022723"/>
    </source>
</evidence>
<keyword evidence="6" id="KW-0732">Signal</keyword>
<dbReference type="GO" id="GO:0009231">
    <property type="term" value="P:riboflavin biosynthetic process"/>
    <property type="evidence" value="ECO:0007669"/>
    <property type="project" value="TreeGrafter"/>
</dbReference>
<dbReference type="AlphaFoldDB" id="A0A2S9GX97"/>
<name>A0A2S9GX97_9BURK</name>
<dbReference type="PANTHER" id="PTHR35005">
    <property type="entry name" value="3-DEHYDRO-SCYLLO-INOSOSE HYDROLASE"/>
    <property type="match status" value="1"/>
</dbReference>
<dbReference type="GO" id="GO:0046872">
    <property type="term" value="F:metal ion binding"/>
    <property type="evidence" value="ECO:0007669"/>
    <property type="project" value="UniProtKB-KW"/>
</dbReference>
<reference evidence="7 8" key="1">
    <citation type="submission" date="2018-02" db="EMBL/GenBank/DDBJ databases">
        <title>Solimicrobium silvestre gen. nov., sp. nov., isolated from alpine forest soil.</title>
        <authorList>
            <person name="Margesin R."/>
            <person name="Albuquerque L."/>
            <person name="Zhang D.-C."/>
            <person name="Froufe H.J.C."/>
            <person name="Severino R."/>
            <person name="Roxo I."/>
            <person name="Egas C."/>
            <person name="Da Costa M.S."/>
        </authorList>
    </citation>
    <scope>NUCLEOTIDE SEQUENCE [LARGE SCALE GENOMIC DNA]</scope>
    <source>
        <strain evidence="7 8">S20-91</strain>
    </source>
</reference>
<gene>
    <name evidence="7" type="ORF">S2091_3004</name>
</gene>
<feature type="chain" id="PRO_5015473153" evidence="6">
    <location>
        <begin position="26"/>
        <end position="281"/>
    </location>
</feature>